<evidence type="ECO:0000313" key="7">
    <source>
        <dbReference type="EMBL" id="MBN3285191.1"/>
    </source>
</evidence>
<evidence type="ECO:0000256" key="6">
    <source>
        <dbReference type="SAM" id="Phobius"/>
    </source>
</evidence>
<protein>
    <submittedName>
        <fullName evidence="7">CLRN1 protein</fullName>
    </submittedName>
</protein>
<feature type="transmembrane region" description="Helical" evidence="6">
    <location>
        <begin position="124"/>
        <end position="146"/>
    </location>
</feature>
<name>A0ABS2YFW5_POLSP</name>
<evidence type="ECO:0000256" key="4">
    <source>
        <dbReference type="ARBA" id="ARBA00022989"/>
    </source>
</evidence>
<feature type="transmembrane region" description="Helical" evidence="6">
    <location>
        <begin position="211"/>
        <end position="231"/>
    </location>
</feature>
<dbReference type="Pfam" id="PF25807">
    <property type="entry name" value="Clarin-2"/>
    <property type="match status" value="2"/>
</dbReference>
<accession>A0ABS2YFW5</accession>
<evidence type="ECO:0000256" key="3">
    <source>
        <dbReference type="ARBA" id="ARBA00022692"/>
    </source>
</evidence>
<dbReference type="PANTHER" id="PTHR31548:SF4">
    <property type="entry name" value="CLARIN-1"/>
    <property type="match status" value="1"/>
</dbReference>
<dbReference type="InterPro" id="IPR026748">
    <property type="entry name" value="Clarin"/>
</dbReference>
<dbReference type="PROSITE" id="PS51257">
    <property type="entry name" value="PROKAR_LIPOPROTEIN"/>
    <property type="match status" value="1"/>
</dbReference>
<keyword evidence="3 6" id="KW-0812">Transmembrane</keyword>
<evidence type="ECO:0000256" key="1">
    <source>
        <dbReference type="ARBA" id="ARBA00004141"/>
    </source>
</evidence>
<feature type="transmembrane region" description="Helical" evidence="6">
    <location>
        <begin position="158"/>
        <end position="178"/>
    </location>
</feature>
<evidence type="ECO:0000256" key="5">
    <source>
        <dbReference type="ARBA" id="ARBA00023136"/>
    </source>
</evidence>
<feature type="transmembrane region" description="Helical" evidence="6">
    <location>
        <begin position="95"/>
        <end position="112"/>
    </location>
</feature>
<reference evidence="7" key="1">
    <citation type="journal article" date="2021" name="Cell">
        <title>Tracing the genetic footprints of vertebrate landing in non-teleost ray-finned fishes.</title>
        <authorList>
            <person name="Bi X."/>
            <person name="Wang K."/>
            <person name="Yang L."/>
            <person name="Pan H."/>
            <person name="Jiang H."/>
            <person name="Wei Q."/>
            <person name="Fang M."/>
            <person name="Yu H."/>
            <person name="Zhu C."/>
            <person name="Cai Y."/>
            <person name="He Y."/>
            <person name="Gan X."/>
            <person name="Zeng H."/>
            <person name="Yu D."/>
            <person name="Zhu Y."/>
            <person name="Jiang H."/>
            <person name="Qiu Q."/>
            <person name="Yang H."/>
            <person name="Zhang Y.E."/>
            <person name="Wang W."/>
            <person name="Zhu M."/>
            <person name="He S."/>
            <person name="Zhang G."/>
        </authorList>
    </citation>
    <scope>NUCLEOTIDE SEQUENCE</scope>
    <source>
        <strain evidence="7">Pddl_001</strain>
    </source>
</reference>
<sequence length="254" mass="28306">MPSRQKKVIFCIAGLLSFGCALSVAAAIGTQFWVKGTILCKTGAQLVNATGPELDKFVGEISYGLFHGQRVKQCGLGGRPFQFSFLTSSQPRSEYVALFVVYRYMIIFPDLLEAIPASIHVSVILFSAAVIIFSLVAAALFMYNAFGTPYETLHGPLGLYLWNFISCSCGCLVMMLFASEVKLHRLSEKIANYKEGNFVYKTHSEEFDRSFWIILFCFTVHFLNILLIRIAGIQFPFQESKESDTSTGAADLMY</sequence>
<comment type="similarity">
    <text evidence="2">Belongs to the clarin family.</text>
</comment>
<dbReference type="Proteomes" id="UP001166093">
    <property type="component" value="Unassembled WGS sequence"/>
</dbReference>
<evidence type="ECO:0000256" key="2">
    <source>
        <dbReference type="ARBA" id="ARBA00005787"/>
    </source>
</evidence>
<comment type="subcellular location">
    <subcellularLocation>
        <location evidence="1">Membrane</location>
        <topology evidence="1">Multi-pass membrane protein</topology>
    </subcellularLocation>
</comment>
<keyword evidence="5 6" id="KW-0472">Membrane</keyword>
<comment type="caution">
    <text evidence="7">The sequence shown here is derived from an EMBL/GenBank/DDBJ whole genome shotgun (WGS) entry which is preliminary data.</text>
</comment>
<evidence type="ECO:0000313" key="8">
    <source>
        <dbReference type="Proteomes" id="UP001166093"/>
    </source>
</evidence>
<keyword evidence="4 6" id="KW-1133">Transmembrane helix</keyword>
<keyword evidence="8" id="KW-1185">Reference proteome</keyword>
<proteinExistence type="inferred from homology"/>
<organism evidence="7 8">
    <name type="scientific">Polyodon spathula</name>
    <name type="common">North American paddlefish</name>
    <name type="synonym">Squalus spathula</name>
    <dbReference type="NCBI Taxonomy" id="7913"/>
    <lineage>
        <taxon>Eukaryota</taxon>
        <taxon>Metazoa</taxon>
        <taxon>Chordata</taxon>
        <taxon>Craniata</taxon>
        <taxon>Vertebrata</taxon>
        <taxon>Euteleostomi</taxon>
        <taxon>Actinopterygii</taxon>
        <taxon>Chondrostei</taxon>
        <taxon>Acipenseriformes</taxon>
        <taxon>Polyodontidae</taxon>
        <taxon>Polyodon</taxon>
    </lineage>
</organism>
<dbReference type="PANTHER" id="PTHR31548">
    <property type="entry name" value="CLARIN"/>
    <property type="match status" value="1"/>
</dbReference>
<feature type="non-terminal residue" evidence="7">
    <location>
        <position position="254"/>
    </location>
</feature>
<dbReference type="EMBL" id="JAAWVQ010144369">
    <property type="protein sequence ID" value="MBN3285191.1"/>
    <property type="molecule type" value="Genomic_DNA"/>
</dbReference>
<gene>
    <name evidence="7" type="primary">Clrn1</name>
    <name evidence="7" type="ORF">GTO93_0004518</name>
</gene>
<feature type="non-terminal residue" evidence="7">
    <location>
        <position position="1"/>
    </location>
</feature>